<dbReference type="InterPro" id="IPR013083">
    <property type="entry name" value="Znf_RING/FYVE/PHD"/>
</dbReference>
<evidence type="ECO:0000313" key="7">
    <source>
        <dbReference type="EMBL" id="KAJ2751443.1"/>
    </source>
</evidence>
<dbReference type="EMBL" id="JANBUH010000400">
    <property type="protein sequence ID" value="KAJ2751443.1"/>
    <property type="molecule type" value="Genomic_DNA"/>
</dbReference>
<evidence type="ECO:0000256" key="4">
    <source>
        <dbReference type="PROSITE-ProRule" id="PRU00091"/>
    </source>
</evidence>
<accession>A0A9W8GYA2</accession>
<dbReference type="InterPro" id="IPR021565">
    <property type="entry name" value="Rbsn_Rab-bd"/>
</dbReference>
<evidence type="ECO:0000256" key="3">
    <source>
        <dbReference type="ARBA" id="ARBA00022833"/>
    </source>
</evidence>
<dbReference type="InterPro" id="IPR052727">
    <property type="entry name" value="Rab4/Rab5_effector"/>
</dbReference>
<dbReference type="InterPro" id="IPR011011">
    <property type="entry name" value="Znf_FYVE_PHD"/>
</dbReference>
<evidence type="ECO:0000256" key="2">
    <source>
        <dbReference type="ARBA" id="ARBA00022771"/>
    </source>
</evidence>
<evidence type="ECO:0000256" key="1">
    <source>
        <dbReference type="ARBA" id="ARBA00022723"/>
    </source>
</evidence>
<dbReference type="InterPro" id="IPR017455">
    <property type="entry name" value="Znf_FYVE-rel"/>
</dbReference>
<organism evidence="7 8">
    <name type="scientific">Coemansia pectinata</name>
    <dbReference type="NCBI Taxonomy" id="1052879"/>
    <lineage>
        <taxon>Eukaryota</taxon>
        <taxon>Fungi</taxon>
        <taxon>Fungi incertae sedis</taxon>
        <taxon>Zoopagomycota</taxon>
        <taxon>Kickxellomycotina</taxon>
        <taxon>Kickxellomycetes</taxon>
        <taxon>Kickxellales</taxon>
        <taxon>Kickxellaceae</taxon>
        <taxon>Coemansia</taxon>
    </lineage>
</organism>
<dbReference type="GO" id="GO:0008270">
    <property type="term" value="F:zinc ion binding"/>
    <property type="evidence" value="ECO:0007669"/>
    <property type="project" value="UniProtKB-KW"/>
</dbReference>
<dbReference type="Proteomes" id="UP001140011">
    <property type="component" value="Unassembled WGS sequence"/>
</dbReference>
<keyword evidence="7" id="KW-0645">Protease</keyword>
<keyword evidence="7" id="KW-0378">Hydrolase</keyword>
<dbReference type="SUPFAM" id="SSF140125">
    <property type="entry name" value="Rabenosyn-5 Rab-binding domain-like"/>
    <property type="match status" value="1"/>
</dbReference>
<dbReference type="PROSITE" id="PS50178">
    <property type="entry name" value="ZF_FYVE"/>
    <property type="match status" value="1"/>
</dbReference>
<dbReference type="Pfam" id="PF11464">
    <property type="entry name" value="Rbsn"/>
    <property type="match status" value="1"/>
</dbReference>
<feature type="region of interest" description="Disordered" evidence="5">
    <location>
        <begin position="305"/>
        <end position="346"/>
    </location>
</feature>
<comment type="caution">
    <text evidence="7">The sequence shown here is derived from an EMBL/GenBank/DDBJ whole genome shotgun (WGS) entry which is preliminary data.</text>
</comment>
<gene>
    <name evidence="7" type="primary">PEP7</name>
    <name evidence="7" type="ORF">GGI19_004478</name>
</gene>
<dbReference type="InterPro" id="IPR000306">
    <property type="entry name" value="Znf_FYVE"/>
</dbReference>
<evidence type="ECO:0000313" key="8">
    <source>
        <dbReference type="Proteomes" id="UP001140011"/>
    </source>
</evidence>
<keyword evidence="2 4" id="KW-0863">Zinc-finger</keyword>
<dbReference type="SMART" id="SM00064">
    <property type="entry name" value="FYVE"/>
    <property type="match status" value="1"/>
</dbReference>
<dbReference type="Gene3D" id="3.30.40.10">
    <property type="entry name" value="Zinc/RING finger domain, C3HC4 (zinc finger)"/>
    <property type="match status" value="1"/>
</dbReference>
<dbReference type="OrthoDB" id="166134at2759"/>
<evidence type="ECO:0000259" key="6">
    <source>
        <dbReference type="PROSITE" id="PS50178"/>
    </source>
</evidence>
<protein>
    <submittedName>
        <fullName evidence="7">Carboxypeptidase Y-deficient</fullName>
    </submittedName>
</protein>
<dbReference type="GO" id="GO:0004180">
    <property type="term" value="F:carboxypeptidase activity"/>
    <property type="evidence" value="ECO:0007669"/>
    <property type="project" value="UniProtKB-KW"/>
</dbReference>
<proteinExistence type="predicted"/>
<keyword evidence="8" id="KW-1185">Reference proteome</keyword>
<name>A0A9W8GYA2_9FUNG</name>
<dbReference type="Pfam" id="PF01363">
    <property type="entry name" value="FYVE"/>
    <property type="match status" value="1"/>
</dbReference>
<keyword evidence="3" id="KW-0862">Zinc</keyword>
<reference evidence="7" key="1">
    <citation type="submission" date="2022-07" db="EMBL/GenBank/DDBJ databases">
        <title>Phylogenomic reconstructions and comparative analyses of Kickxellomycotina fungi.</title>
        <authorList>
            <person name="Reynolds N.K."/>
            <person name="Stajich J.E."/>
            <person name="Barry K."/>
            <person name="Grigoriev I.V."/>
            <person name="Crous P."/>
            <person name="Smith M.E."/>
        </authorList>
    </citation>
    <scope>NUCLEOTIDE SEQUENCE</scope>
    <source>
        <strain evidence="7">BCRC 34297</strain>
    </source>
</reference>
<feature type="domain" description="FYVE-type" evidence="6">
    <location>
        <begin position="144"/>
        <end position="199"/>
    </location>
</feature>
<dbReference type="SUPFAM" id="SSF57903">
    <property type="entry name" value="FYVE/PHD zinc finger"/>
    <property type="match status" value="1"/>
</dbReference>
<sequence length="456" mass="48889">MGTFETPALSCPICGVQAGTLLLLNMHLDEMHSDGTRRVAQQDDLDDVADAILGFFRGAGKAVRGLGTEQVPVNGRVGASGRVVEDGPGVVRSLTAGFMSVRRAAVSAARLEDNRVERRIERLALAHGSGDAEAEQRVVAWEPDGARDACPLCARRFGRLAVRRHHCRICGRLVCGSCTTELDVGARLRMCGDCGRTVARIRSRQAARPPGGVLAAHYEAIRAGMADADRLLPAFNRLLGRDFGRAAAMRGKLTRAFGDADRASKLIVALPADSPTDARLHTAIRRAVVMYLQTHMFTLSMVPSKTGSLPATPKPASRSASIDQPVPRIVSNDSPPPVSSSATLSSVAANGTGGGLAASLLSFVTAPRSTRPVEPVSVLDDLVERALDADPQRLARLAETPLEEKLASLQVLRDQRQRVLGYISKAQRERRLEDLISLQASLNDLDVELSIVERNL</sequence>
<dbReference type="InterPro" id="IPR036531">
    <property type="entry name" value="Rbsn_Rab-bd_sf"/>
</dbReference>
<evidence type="ECO:0000256" key="5">
    <source>
        <dbReference type="SAM" id="MobiDB-lite"/>
    </source>
</evidence>
<keyword evidence="7" id="KW-0121">Carboxypeptidase</keyword>
<dbReference type="AlphaFoldDB" id="A0A9W8GYA2"/>
<dbReference type="PANTHER" id="PTHR13510:SF44">
    <property type="entry name" value="RABENOSYN-5"/>
    <property type="match status" value="1"/>
</dbReference>
<dbReference type="PANTHER" id="PTHR13510">
    <property type="entry name" value="FYVE-FINGER-CONTAINING RAB5 EFFECTOR PROTEIN RABENOSYN-5-RELATED"/>
    <property type="match status" value="1"/>
</dbReference>
<keyword evidence="1" id="KW-0479">Metal-binding</keyword>